<dbReference type="Proteomes" id="UP000595254">
    <property type="component" value="Chromosome"/>
</dbReference>
<dbReference type="RefSeq" id="WP_040373922.1">
    <property type="nucleotide sequence ID" value="NZ_CP068053.1"/>
</dbReference>
<sequence length="137" mass="16051">MLQTNMTLKNQEKIEKLLRDIVQESYEEVREEGYLLCMECGDVDLYITASNHVELQDAIDENFELDECGDIIECKKHEQLMDDLYEYFLELHKNSGLFDFFPAGPYTVNGERRVSDTDMLAPKNQYYAPFEDAKSEK</sequence>
<gene>
    <name evidence="1" type="ORF">I6J18_03695</name>
</gene>
<proteinExistence type="predicted"/>
<evidence type="ECO:0000313" key="2">
    <source>
        <dbReference type="Proteomes" id="UP000595254"/>
    </source>
</evidence>
<organism evidence="1 2">
    <name type="scientific">Peribacillus psychrosaccharolyticus</name>
    <name type="common">Bacillus psychrosaccharolyticus</name>
    <dbReference type="NCBI Taxonomy" id="1407"/>
    <lineage>
        <taxon>Bacteria</taxon>
        <taxon>Bacillati</taxon>
        <taxon>Bacillota</taxon>
        <taxon>Bacilli</taxon>
        <taxon>Bacillales</taxon>
        <taxon>Bacillaceae</taxon>
        <taxon>Peribacillus</taxon>
    </lineage>
</organism>
<evidence type="ECO:0000313" key="1">
    <source>
        <dbReference type="EMBL" id="QQT01021.1"/>
    </source>
</evidence>
<protein>
    <submittedName>
        <fullName evidence="1">Uncharacterized protein</fullName>
    </submittedName>
</protein>
<name>A0A974NNM2_PERPY</name>
<dbReference type="AlphaFoldDB" id="A0A974NNM2"/>
<dbReference type="EMBL" id="CP068053">
    <property type="protein sequence ID" value="QQT01021.1"/>
    <property type="molecule type" value="Genomic_DNA"/>
</dbReference>
<dbReference type="KEGG" id="ppsr:I6J18_03695"/>
<reference evidence="1 2" key="1">
    <citation type="submission" date="2021-01" db="EMBL/GenBank/DDBJ databases">
        <title>FDA dAtabase for Regulatory Grade micrObial Sequences (FDA-ARGOS): Supporting development and validation of Infectious Disease Dx tests.</title>
        <authorList>
            <person name="Nelson B."/>
            <person name="Plummer A."/>
            <person name="Tallon L."/>
            <person name="Sadzewicz L."/>
            <person name="Zhao X."/>
            <person name="Boylan J."/>
            <person name="Ott S."/>
            <person name="Bowen H."/>
            <person name="Vavikolanu K."/>
            <person name="Mehta A."/>
            <person name="Aluvathingal J."/>
            <person name="Nadendla S."/>
            <person name="Myers T."/>
            <person name="Yan Y."/>
            <person name="Sichtig H."/>
        </authorList>
    </citation>
    <scope>NUCLEOTIDE SEQUENCE [LARGE SCALE GENOMIC DNA]</scope>
    <source>
        <strain evidence="1 2">FDAARGOS_1161</strain>
    </source>
</reference>
<accession>A0A974NNM2</accession>
<keyword evidence="2" id="KW-1185">Reference proteome</keyword>